<dbReference type="AlphaFoldDB" id="A0A0E9Q3Y2"/>
<reference evidence="1" key="2">
    <citation type="journal article" date="2015" name="Fish Shellfish Immunol.">
        <title>Early steps in the European eel (Anguilla anguilla)-Vibrio vulnificus interaction in the gills: Role of the RtxA13 toxin.</title>
        <authorList>
            <person name="Callol A."/>
            <person name="Pajuelo D."/>
            <person name="Ebbesson L."/>
            <person name="Teles M."/>
            <person name="MacKenzie S."/>
            <person name="Amaro C."/>
        </authorList>
    </citation>
    <scope>NUCLEOTIDE SEQUENCE</scope>
</reference>
<accession>A0A0E9Q3Y2</accession>
<organism evidence="1">
    <name type="scientific">Anguilla anguilla</name>
    <name type="common">European freshwater eel</name>
    <name type="synonym">Muraena anguilla</name>
    <dbReference type="NCBI Taxonomy" id="7936"/>
    <lineage>
        <taxon>Eukaryota</taxon>
        <taxon>Metazoa</taxon>
        <taxon>Chordata</taxon>
        <taxon>Craniata</taxon>
        <taxon>Vertebrata</taxon>
        <taxon>Euteleostomi</taxon>
        <taxon>Actinopterygii</taxon>
        <taxon>Neopterygii</taxon>
        <taxon>Teleostei</taxon>
        <taxon>Anguilliformes</taxon>
        <taxon>Anguillidae</taxon>
        <taxon>Anguilla</taxon>
    </lineage>
</organism>
<evidence type="ECO:0000313" key="1">
    <source>
        <dbReference type="EMBL" id="JAH11055.1"/>
    </source>
</evidence>
<protein>
    <submittedName>
        <fullName evidence="1">Uncharacterized protein</fullName>
    </submittedName>
</protein>
<dbReference type="EMBL" id="GBXM01097522">
    <property type="protein sequence ID" value="JAH11055.1"/>
    <property type="molecule type" value="Transcribed_RNA"/>
</dbReference>
<reference evidence="1" key="1">
    <citation type="submission" date="2014-11" db="EMBL/GenBank/DDBJ databases">
        <authorList>
            <person name="Amaro Gonzalez C."/>
        </authorList>
    </citation>
    <scope>NUCLEOTIDE SEQUENCE</scope>
</reference>
<proteinExistence type="predicted"/>
<name>A0A0E9Q3Y2_ANGAN</name>
<sequence>MANMTFESWKMGALKKYTVQIVSWGDNALKTQSLRIGGML</sequence>